<evidence type="ECO:0000256" key="1">
    <source>
        <dbReference type="ARBA" id="ARBA00000085"/>
    </source>
</evidence>
<comment type="caution">
    <text evidence="8">The sequence shown here is derived from an EMBL/GenBank/DDBJ whole genome shotgun (WGS) entry which is preliminary data.</text>
</comment>
<keyword evidence="3" id="KW-0597">Phosphoprotein</keyword>
<dbReference type="SUPFAM" id="SSF55874">
    <property type="entry name" value="ATPase domain of HSP90 chaperone/DNA topoisomerase II/histidine kinase"/>
    <property type="match status" value="1"/>
</dbReference>
<keyword evidence="5 8" id="KW-0418">Kinase</keyword>
<dbReference type="GO" id="GO:0000155">
    <property type="term" value="F:phosphorelay sensor kinase activity"/>
    <property type="evidence" value="ECO:0007669"/>
    <property type="project" value="InterPro"/>
</dbReference>
<keyword evidence="4" id="KW-0808">Transferase</keyword>
<dbReference type="Pfam" id="PF00512">
    <property type="entry name" value="HisKA"/>
    <property type="match status" value="1"/>
</dbReference>
<evidence type="ECO:0000313" key="8">
    <source>
        <dbReference type="EMBL" id="PWG03637.1"/>
    </source>
</evidence>
<dbReference type="Gene3D" id="3.30.565.10">
    <property type="entry name" value="Histidine kinase-like ATPase, C-terminal domain"/>
    <property type="match status" value="1"/>
</dbReference>
<evidence type="ECO:0000256" key="2">
    <source>
        <dbReference type="ARBA" id="ARBA00012438"/>
    </source>
</evidence>
<dbReference type="InterPro" id="IPR003661">
    <property type="entry name" value="HisK_dim/P_dom"/>
</dbReference>
<dbReference type="CDD" id="cd00082">
    <property type="entry name" value="HisKA"/>
    <property type="match status" value="1"/>
</dbReference>
<dbReference type="OrthoDB" id="9797304at2"/>
<dbReference type="InterPro" id="IPR036890">
    <property type="entry name" value="HATPase_C_sf"/>
</dbReference>
<sequence length="785" mass="84786">MIELSRTAVALIALVSGAWLCLGAWTTIRASKRGRRAAAAQEGAERAEALLASGPAIPLIVYRDGTIQGGAALAGSLGLADIPSQFAGLAGEGAGLTAEDMALLADNVAASAASGGGFSIAARAQDSTRVYNIQGAPAPPPYPPSTIVLWFTDATEREEQTAAFRAEAAGLKAAIDALSALIEAAPFPMWHRGPDLRLAMVNSAYVKAVEADDALAVVEAGVELVDESEERSPLSQAAAVREKGQAVARTVPATIAGERRMMRVVEVPMGATGVAGYAIDVEEREQARADLTRFVRAQRDMLDRLSAGVAQFSREHGLIFFNQPFARLFSLKMDFLADRPEFDRVIDAMREQGHLPEVRDFPAWKEERRAWFTSDRAAEEEDWLLPGGKHLRVVAQPLPDGGLLLIFEDRTEQIQLASARDTLLRVRTATFDNLFEAIGVFASDGRLHLWNNRFRELWDFEEEHLATHPRIDAMTPHIGRKLKNPNHAGMVRELVRSATVERKQRSGRVSLTNGRDFEFAAVPLPDGNALFTMLDVTDSRKIETALRERNEALEDADRLKTAFVSNMSYELRTPLTSIAGFAEMLEGGYAGELSPTAQDYVKAITDSVARLSSLIDDVLDLTQSDSGSLLLAEEQVDLEALCAEAVGAAREGAGKKSIELALEIDPSVGAVTGDRSRLRQALDNVLKNAVAYTGEGGRILVHAEGDSLEAEITISDNGKGIAPADRERIFDRFQRTVAPRTGEEGALGLGLPLARQFIEAHGGRLELESEIGSGTTVTLRLPRAG</sequence>
<name>A0A2U2J5P5_9SPHN</name>
<keyword evidence="9" id="KW-1185">Reference proteome</keyword>
<dbReference type="CDD" id="cd00075">
    <property type="entry name" value="HATPase"/>
    <property type="match status" value="1"/>
</dbReference>
<comment type="catalytic activity">
    <reaction evidence="1">
        <text>ATP + protein L-histidine = ADP + protein N-phospho-L-histidine.</text>
        <dbReference type="EC" id="2.7.13.3"/>
    </reaction>
</comment>
<dbReference type="PRINTS" id="PR00344">
    <property type="entry name" value="BCTRLSENSOR"/>
</dbReference>
<dbReference type="EC" id="2.7.13.3" evidence="2"/>
<dbReference type="SUPFAM" id="SSF47384">
    <property type="entry name" value="Homodimeric domain of signal transducing histidine kinase"/>
    <property type="match status" value="1"/>
</dbReference>
<evidence type="ECO:0000313" key="9">
    <source>
        <dbReference type="Proteomes" id="UP000245916"/>
    </source>
</evidence>
<dbReference type="RefSeq" id="WP_109271776.1">
    <property type="nucleotide sequence ID" value="NZ_QFFF01000001.1"/>
</dbReference>
<dbReference type="Pfam" id="PF12860">
    <property type="entry name" value="PAS_7"/>
    <property type="match status" value="2"/>
</dbReference>
<dbReference type="PANTHER" id="PTHR43711">
    <property type="entry name" value="TWO-COMPONENT HISTIDINE KINASE"/>
    <property type="match status" value="1"/>
</dbReference>
<dbReference type="InterPro" id="IPR005467">
    <property type="entry name" value="His_kinase_dom"/>
</dbReference>
<dbReference type="InterPro" id="IPR036097">
    <property type="entry name" value="HisK_dim/P_sf"/>
</dbReference>
<evidence type="ECO:0000256" key="6">
    <source>
        <dbReference type="ARBA" id="ARBA00023012"/>
    </source>
</evidence>
<evidence type="ECO:0000256" key="5">
    <source>
        <dbReference type="ARBA" id="ARBA00022777"/>
    </source>
</evidence>
<dbReference type="SUPFAM" id="SSF55785">
    <property type="entry name" value="PYP-like sensor domain (PAS domain)"/>
    <property type="match status" value="2"/>
</dbReference>
<gene>
    <name evidence="8" type="ORF">DF286_12685</name>
</gene>
<dbReference type="Pfam" id="PF02518">
    <property type="entry name" value="HATPase_c"/>
    <property type="match status" value="1"/>
</dbReference>
<dbReference type="InterPro" id="IPR003594">
    <property type="entry name" value="HATPase_dom"/>
</dbReference>
<dbReference type="Proteomes" id="UP000245916">
    <property type="component" value="Unassembled WGS sequence"/>
</dbReference>
<dbReference type="AlphaFoldDB" id="A0A2U2J5P5"/>
<dbReference type="FunFam" id="3.30.565.10:FF:000006">
    <property type="entry name" value="Sensor histidine kinase WalK"/>
    <property type="match status" value="1"/>
</dbReference>
<reference evidence="8 9" key="1">
    <citation type="submission" date="2018-05" db="EMBL/GenBank/DDBJ databases">
        <title>Genome of Sphingosinicella humi QZX222.</title>
        <authorList>
            <person name="Qiao Z."/>
            <person name="Wang G."/>
        </authorList>
    </citation>
    <scope>NUCLEOTIDE SEQUENCE [LARGE SCALE GENOMIC DNA]</scope>
    <source>
        <strain evidence="8 9">QZX222</strain>
    </source>
</reference>
<dbReference type="InterPro" id="IPR050736">
    <property type="entry name" value="Sensor_HK_Regulatory"/>
</dbReference>
<dbReference type="InterPro" id="IPR004358">
    <property type="entry name" value="Sig_transdc_His_kin-like_C"/>
</dbReference>
<dbReference type="Gene3D" id="1.10.287.130">
    <property type="match status" value="1"/>
</dbReference>
<dbReference type="PANTHER" id="PTHR43711:SF1">
    <property type="entry name" value="HISTIDINE KINASE 1"/>
    <property type="match status" value="1"/>
</dbReference>
<dbReference type="PROSITE" id="PS50109">
    <property type="entry name" value="HIS_KIN"/>
    <property type="match status" value="1"/>
</dbReference>
<dbReference type="SMART" id="SM00387">
    <property type="entry name" value="HATPase_c"/>
    <property type="match status" value="1"/>
</dbReference>
<organism evidence="8 9">
    <name type="scientific">Allosphingosinicella humi</name>
    <dbReference type="NCBI Taxonomy" id="2068657"/>
    <lineage>
        <taxon>Bacteria</taxon>
        <taxon>Pseudomonadati</taxon>
        <taxon>Pseudomonadota</taxon>
        <taxon>Alphaproteobacteria</taxon>
        <taxon>Sphingomonadales</taxon>
        <taxon>Sphingomonadaceae</taxon>
        <taxon>Allosphingosinicella</taxon>
    </lineage>
</organism>
<evidence type="ECO:0000259" key="7">
    <source>
        <dbReference type="PROSITE" id="PS50109"/>
    </source>
</evidence>
<dbReference type="EMBL" id="QFFF01000001">
    <property type="protein sequence ID" value="PWG03637.1"/>
    <property type="molecule type" value="Genomic_DNA"/>
</dbReference>
<feature type="domain" description="Histidine kinase" evidence="7">
    <location>
        <begin position="566"/>
        <end position="785"/>
    </location>
</feature>
<protein>
    <recommendedName>
        <fullName evidence="2">histidine kinase</fullName>
        <ecNumber evidence="2">2.7.13.3</ecNumber>
    </recommendedName>
</protein>
<dbReference type="InterPro" id="IPR035965">
    <property type="entry name" value="PAS-like_dom_sf"/>
</dbReference>
<evidence type="ECO:0000256" key="3">
    <source>
        <dbReference type="ARBA" id="ARBA00022553"/>
    </source>
</evidence>
<accession>A0A2U2J5P5</accession>
<keyword evidence="6" id="KW-0902">Two-component regulatory system</keyword>
<evidence type="ECO:0000256" key="4">
    <source>
        <dbReference type="ARBA" id="ARBA00022679"/>
    </source>
</evidence>
<dbReference type="SMART" id="SM00388">
    <property type="entry name" value="HisKA"/>
    <property type="match status" value="1"/>
</dbReference>
<dbReference type="Gene3D" id="3.30.450.20">
    <property type="entry name" value="PAS domain"/>
    <property type="match status" value="2"/>
</dbReference>
<proteinExistence type="predicted"/>